<evidence type="ECO:0000313" key="1">
    <source>
        <dbReference type="EMBL" id="MDF3289253.1"/>
    </source>
</evidence>
<dbReference type="Proteomes" id="UP001216579">
    <property type="component" value="Unassembled WGS sequence"/>
</dbReference>
<dbReference type="EMBL" id="JARJBC010000004">
    <property type="protein sequence ID" value="MDF3289253.1"/>
    <property type="molecule type" value="Genomic_DNA"/>
</dbReference>
<organism evidence="1 2">
    <name type="scientific">Streptomyces silvisoli</name>
    <dbReference type="NCBI Taxonomy" id="3034235"/>
    <lineage>
        <taxon>Bacteria</taxon>
        <taxon>Bacillati</taxon>
        <taxon>Actinomycetota</taxon>
        <taxon>Actinomycetes</taxon>
        <taxon>Kitasatosporales</taxon>
        <taxon>Streptomycetaceae</taxon>
        <taxon>Streptomyces</taxon>
    </lineage>
</organism>
<gene>
    <name evidence="1" type="ORF">P3G67_08390</name>
</gene>
<accession>A0ABT5ZJR7</accession>
<evidence type="ECO:0000313" key="2">
    <source>
        <dbReference type="Proteomes" id="UP001216579"/>
    </source>
</evidence>
<keyword evidence="2" id="KW-1185">Reference proteome</keyword>
<sequence>MRVQTQPAAATLAFIYDRHLTLDTTALELRLATCAQYADAQITA</sequence>
<name>A0ABT5ZJR7_9ACTN</name>
<dbReference type="RefSeq" id="WP_276092873.1">
    <property type="nucleotide sequence ID" value="NZ_JARJBC010000004.1"/>
</dbReference>
<reference evidence="1 2" key="1">
    <citation type="submission" date="2023-03" db="EMBL/GenBank/DDBJ databases">
        <title>Draft genome sequence of Streptomyces sp. RB6PN23 isolated from peat swamp forest in Thailand.</title>
        <authorList>
            <person name="Klaysubun C."/>
            <person name="Duangmal K."/>
        </authorList>
    </citation>
    <scope>NUCLEOTIDE SEQUENCE [LARGE SCALE GENOMIC DNA]</scope>
    <source>
        <strain evidence="1 2">RB6PN23</strain>
    </source>
</reference>
<comment type="caution">
    <text evidence="1">The sequence shown here is derived from an EMBL/GenBank/DDBJ whole genome shotgun (WGS) entry which is preliminary data.</text>
</comment>
<protein>
    <submittedName>
        <fullName evidence="1">Uncharacterized protein</fullName>
    </submittedName>
</protein>
<proteinExistence type="predicted"/>